<evidence type="ECO:0000313" key="1">
    <source>
        <dbReference type="EMBL" id="KZP20554.1"/>
    </source>
</evidence>
<evidence type="ECO:0000313" key="2">
    <source>
        <dbReference type="Proteomes" id="UP000076532"/>
    </source>
</evidence>
<name>A0A166J6V1_9AGAM</name>
<dbReference type="Proteomes" id="UP000076532">
    <property type="component" value="Unassembled WGS sequence"/>
</dbReference>
<gene>
    <name evidence="1" type="ORF">FIBSPDRAFT_861555</name>
</gene>
<sequence length="73" mass="8009">MDGRTNKFKAVLSLGVPSSYDLLGISIYLEKQSMLSHLGTVAGGARIQHGCYAHMLKSQMTGWTTTLEIRLQP</sequence>
<organism evidence="1 2">
    <name type="scientific">Athelia psychrophila</name>
    <dbReference type="NCBI Taxonomy" id="1759441"/>
    <lineage>
        <taxon>Eukaryota</taxon>
        <taxon>Fungi</taxon>
        <taxon>Dikarya</taxon>
        <taxon>Basidiomycota</taxon>
        <taxon>Agaricomycotina</taxon>
        <taxon>Agaricomycetes</taxon>
        <taxon>Agaricomycetidae</taxon>
        <taxon>Atheliales</taxon>
        <taxon>Atheliaceae</taxon>
        <taxon>Athelia</taxon>
    </lineage>
</organism>
<dbReference type="AlphaFoldDB" id="A0A166J6V1"/>
<protein>
    <submittedName>
        <fullName evidence="1">Uncharacterized protein</fullName>
    </submittedName>
</protein>
<accession>A0A166J6V1</accession>
<reference evidence="1 2" key="1">
    <citation type="journal article" date="2016" name="Mol. Biol. Evol.">
        <title>Comparative Genomics of Early-Diverging Mushroom-Forming Fungi Provides Insights into the Origins of Lignocellulose Decay Capabilities.</title>
        <authorList>
            <person name="Nagy L.G."/>
            <person name="Riley R."/>
            <person name="Tritt A."/>
            <person name="Adam C."/>
            <person name="Daum C."/>
            <person name="Floudas D."/>
            <person name="Sun H."/>
            <person name="Yadav J.S."/>
            <person name="Pangilinan J."/>
            <person name="Larsson K.H."/>
            <person name="Matsuura K."/>
            <person name="Barry K."/>
            <person name="Labutti K."/>
            <person name="Kuo R."/>
            <person name="Ohm R.A."/>
            <person name="Bhattacharya S.S."/>
            <person name="Shirouzu T."/>
            <person name="Yoshinaga Y."/>
            <person name="Martin F.M."/>
            <person name="Grigoriev I.V."/>
            <person name="Hibbett D.S."/>
        </authorList>
    </citation>
    <scope>NUCLEOTIDE SEQUENCE [LARGE SCALE GENOMIC DNA]</scope>
    <source>
        <strain evidence="1 2">CBS 109695</strain>
    </source>
</reference>
<keyword evidence="2" id="KW-1185">Reference proteome</keyword>
<proteinExistence type="predicted"/>
<dbReference type="EMBL" id="KV417554">
    <property type="protein sequence ID" value="KZP20554.1"/>
    <property type="molecule type" value="Genomic_DNA"/>
</dbReference>